<name>X6NNM4_RETFI</name>
<proteinExistence type="predicted"/>
<comment type="caution">
    <text evidence="2">The sequence shown here is derived from an EMBL/GenBank/DDBJ whole genome shotgun (WGS) entry which is preliminary data.</text>
</comment>
<evidence type="ECO:0000256" key="1">
    <source>
        <dbReference type="SAM" id="Coils"/>
    </source>
</evidence>
<evidence type="ECO:0000313" key="3">
    <source>
        <dbReference type="Proteomes" id="UP000023152"/>
    </source>
</evidence>
<reference evidence="2 3" key="1">
    <citation type="journal article" date="2013" name="Curr. Biol.">
        <title>The Genome of the Foraminiferan Reticulomyxa filosa.</title>
        <authorList>
            <person name="Glockner G."/>
            <person name="Hulsmann N."/>
            <person name="Schleicher M."/>
            <person name="Noegel A.A."/>
            <person name="Eichinger L."/>
            <person name="Gallinger C."/>
            <person name="Pawlowski J."/>
            <person name="Sierra R."/>
            <person name="Euteneuer U."/>
            <person name="Pillet L."/>
            <person name="Moustafa A."/>
            <person name="Platzer M."/>
            <person name="Groth M."/>
            <person name="Szafranski K."/>
            <person name="Schliwa M."/>
        </authorList>
    </citation>
    <scope>NUCLEOTIDE SEQUENCE [LARGE SCALE GENOMIC DNA]</scope>
</reference>
<feature type="coiled-coil region" evidence="1">
    <location>
        <begin position="52"/>
        <end position="145"/>
    </location>
</feature>
<keyword evidence="1" id="KW-0175">Coiled coil</keyword>
<dbReference type="AlphaFoldDB" id="X6NNM4"/>
<sequence>MSQDDNLFFYCNENKFEKECNSFEMSLMQSQSFVDSGNNTLVTSSNNSSTKLQEASEALMQQKYENEQLKQQLQHERGKNEEIVENLLQELKNKSERVFKLSVQNAQLKQGRKDLSNGKESSKELSKIREAVIRANESLDSLRSEKEVLEPKHSSLVQEKKTFQQTCSAPPKKSFISNILTRCKNLKEPLKEIKTQMSQYAQMMDTNFNGLRVHIRGMYLKSK</sequence>
<dbReference type="EMBL" id="ASPP01007340">
    <property type="protein sequence ID" value="ETO27309.1"/>
    <property type="molecule type" value="Genomic_DNA"/>
</dbReference>
<gene>
    <name evidence="2" type="ORF">RFI_09821</name>
</gene>
<evidence type="ECO:0000313" key="2">
    <source>
        <dbReference type="EMBL" id="ETO27309.1"/>
    </source>
</evidence>
<protein>
    <submittedName>
        <fullName evidence="2">Uncharacterized protein</fullName>
    </submittedName>
</protein>
<keyword evidence="3" id="KW-1185">Reference proteome</keyword>
<dbReference type="Proteomes" id="UP000023152">
    <property type="component" value="Unassembled WGS sequence"/>
</dbReference>
<organism evidence="2 3">
    <name type="scientific">Reticulomyxa filosa</name>
    <dbReference type="NCBI Taxonomy" id="46433"/>
    <lineage>
        <taxon>Eukaryota</taxon>
        <taxon>Sar</taxon>
        <taxon>Rhizaria</taxon>
        <taxon>Retaria</taxon>
        <taxon>Foraminifera</taxon>
        <taxon>Monothalamids</taxon>
        <taxon>Reticulomyxidae</taxon>
        <taxon>Reticulomyxa</taxon>
    </lineage>
</organism>
<accession>X6NNM4</accession>